<feature type="transmembrane region" description="Helical" evidence="12">
    <location>
        <begin position="95"/>
        <end position="118"/>
    </location>
</feature>
<keyword evidence="7 12" id="KW-0472">Membrane</keyword>
<evidence type="ECO:0000256" key="2">
    <source>
        <dbReference type="ARBA" id="ARBA00022448"/>
    </source>
</evidence>
<keyword evidence="4 12" id="KW-0812">Transmembrane</keyword>
<evidence type="ECO:0000256" key="4">
    <source>
        <dbReference type="ARBA" id="ARBA00022692"/>
    </source>
</evidence>
<evidence type="ECO:0000256" key="12">
    <source>
        <dbReference type="SAM" id="Phobius"/>
    </source>
</evidence>
<protein>
    <recommendedName>
        <fullName evidence="13">Ionotropic glutamate receptor L-glutamate and glycine-binding domain-containing protein</fullName>
    </recommendedName>
</protein>
<evidence type="ECO:0000256" key="5">
    <source>
        <dbReference type="ARBA" id="ARBA00022989"/>
    </source>
</evidence>
<feature type="transmembrane region" description="Helical" evidence="12">
    <location>
        <begin position="158"/>
        <end position="180"/>
    </location>
</feature>
<evidence type="ECO:0000256" key="6">
    <source>
        <dbReference type="ARBA" id="ARBA00023065"/>
    </source>
</evidence>
<dbReference type="PANTHER" id="PTHR42643:SF24">
    <property type="entry name" value="IONOTROPIC RECEPTOR 60A"/>
    <property type="match status" value="1"/>
</dbReference>
<sequence length="386" mass="44075">MVKSVAKWMNITLSFIREPDDNYGSWINNTWNGMIGMLYRNEVDIILNPILPKASILEFAYFTNPITVDAYTILSGKEIQEPGLFLYFKVLDTTVWLAMVITAVILGLTSTTVYRNVLMPKSFSWIRMTRQYSWHFLSYALRQNPTEKYLLRSNKARLSVLLPLLATLWILGIGLVMSSFQSLLVSKLTVRDSHPFVDSMDEFVNSHSTIGITPVEIQLGDVLENSSIPVYETAWKKIKDNLMPGGEVFKRKTIELVQKGKYCIFHGKIVLRNRLSHFYKKTTYCQFHLSDNHFFPFPLQVAVQRKMLLPDFDSFNLGITRLVDADLPGRNLKASVEVSNLCTSYSETKLRPLGLENIYGVLLMWVAGLCTGTVVLAIEIMCNKVR</sequence>
<name>A0A8X6NTL3_NEPPI</name>
<comment type="caution">
    <text evidence="14">The sequence shown here is derived from an EMBL/GenBank/DDBJ whole genome shotgun (WGS) entry which is preliminary data.</text>
</comment>
<feature type="transmembrane region" description="Helical" evidence="12">
    <location>
        <begin position="358"/>
        <end position="378"/>
    </location>
</feature>
<proteinExistence type="predicted"/>
<keyword evidence="3" id="KW-1003">Cell membrane</keyword>
<dbReference type="AlphaFoldDB" id="A0A8X6NTL3"/>
<accession>A0A8X6NTL3</accession>
<dbReference type="SUPFAM" id="SSF53850">
    <property type="entry name" value="Periplasmic binding protein-like II"/>
    <property type="match status" value="1"/>
</dbReference>
<feature type="domain" description="Ionotropic glutamate receptor L-glutamate and glycine-binding" evidence="13">
    <location>
        <begin position="1"/>
        <end position="77"/>
    </location>
</feature>
<keyword evidence="6" id="KW-0406">Ion transport</keyword>
<reference evidence="14" key="1">
    <citation type="submission" date="2020-08" db="EMBL/GenBank/DDBJ databases">
        <title>Multicomponent nature underlies the extraordinary mechanical properties of spider dragline silk.</title>
        <authorList>
            <person name="Kono N."/>
            <person name="Nakamura H."/>
            <person name="Mori M."/>
            <person name="Yoshida Y."/>
            <person name="Ohtoshi R."/>
            <person name="Malay A.D."/>
            <person name="Moran D.A.P."/>
            <person name="Tomita M."/>
            <person name="Numata K."/>
            <person name="Arakawa K."/>
        </authorList>
    </citation>
    <scope>NUCLEOTIDE SEQUENCE</scope>
</reference>
<evidence type="ECO:0000256" key="11">
    <source>
        <dbReference type="ARBA" id="ARBA00023303"/>
    </source>
</evidence>
<gene>
    <name evidence="14" type="primary">AVEN_76536_1</name>
    <name evidence="14" type="ORF">NPIL_693761</name>
</gene>
<evidence type="ECO:0000313" key="15">
    <source>
        <dbReference type="Proteomes" id="UP000887013"/>
    </source>
</evidence>
<evidence type="ECO:0000256" key="10">
    <source>
        <dbReference type="ARBA" id="ARBA00023286"/>
    </source>
</evidence>
<dbReference type="Gene3D" id="3.40.190.10">
    <property type="entry name" value="Periplasmic binding protein-like II"/>
    <property type="match status" value="1"/>
</dbReference>
<dbReference type="InterPro" id="IPR052192">
    <property type="entry name" value="Insect_Ionotropic_Sensory_Rcpt"/>
</dbReference>
<evidence type="ECO:0000256" key="3">
    <source>
        <dbReference type="ARBA" id="ARBA00022475"/>
    </source>
</evidence>
<dbReference type="Proteomes" id="UP000887013">
    <property type="component" value="Unassembled WGS sequence"/>
</dbReference>
<keyword evidence="10" id="KW-1071">Ligand-gated ion channel</keyword>
<evidence type="ECO:0000256" key="1">
    <source>
        <dbReference type="ARBA" id="ARBA00004651"/>
    </source>
</evidence>
<evidence type="ECO:0000256" key="8">
    <source>
        <dbReference type="ARBA" id="ARBA00023170"/>
    </source>
</evidence>
<keyword evidence="8" id="KW-0675">Receptor</keyword>
<dbReference type="InterPro" id="IPR019594">
    <property type="entry name" value="Glu/Gly-bd"/>
</dbReference>
<comment type="subcellular location">
    <subcellularLocation>
        <location evidence="1">Cell membrane</location>
        <topology evidence="1">Multi-pass membrane protein</topology>
    </subcellularLocation>
</comment>
<dbReference type="PANTHER" id="PTHR42643">
    <property type="entry name" value="IONOTROPIC RECEPTOR 20A-RELATED"/>
    <property type="match status" value="1"/>
</dbReference>
<evidence type="ECO:0000313" key="14">
    <source>
        <dbReference type="EMBL" id="GFT34156.1"/>
    </source>
</evidence>
<dbReference type="Pfam" id="PF10613">
    <property type="entry name" value="Lig_chan-Glu_bd"/>
    <property type="match status" value="1"/>
</dbReference>
<dbReference type="OrthoDB" id="6418026at2759"/>
<keyword evidence="15" id="KW-1185">Reference proteome</keyword>
<keyword evidence="5 12" id="KW-1133">Transmembrane helix</keyword>
<dbReference type="GO" id="GO:0005886">
    <property type="term" value="C:plasma membrane"/>
    <property type="evidence" value="ECO:0007669"/>
    <property type="project" value="UniProtKB-SubCell"/>
</dbReference>
<keyword evidence="11" id="KW-0407">Ion channel</keyword>
<dbReference type="GO" id="GO:0015276">
    <property type="term" value="F:ligand-gated monoatomic ion channel activity"/>
    <property type="evidence" value="ECO:0007669"/>
    <property type="project" value="InterPro"/>
</dbReference>
<evidence type="ECO:0000256" key="9">
    <source>
        <dbReference type="ARBA" id="ARBA00023180"/>
    </source>
</evidence>
<keyword evidence="9" id="KW-0325">Glycoprotein</keyword>
<evidence type="ECO:0000256" key="7">
    <source>
        <dbReference type="ARBA" id="ARBA00023136"/>
    </source>
</evidence>
<organism evidence="14 15">
    <name type="scientific">Nephila pilipes</name>
    <name type="common">Giant wood spider</name>
    <name type="synonym">Nephila maculata</name>
    <dbReference type="NCBI Taxonomy" id="299642"/>
    <lineage>
        <taxon>Eukaryota</taxon>
        <taxon>Metazoa</taxon>
        <taxon>Ecdysozoa</taxon>
        <taxon>Arthropoda</taxon>
        <taxon>Chelicerata</taxon>
        <taxon>Arachnida</taxon>
        <taxon>Araneae</taxon>
        <taxon>Araneomorphae</taxon>
        <taxon>Entelegynae</taxon>
        <taxon>Araneoidea</taxon>
        <taxon>Nephilidae</taxon>
        <taxon>Nephila</taxon>
    </lineage>
</organism>
<dbReference type="EMBL" id="BMAW01108451">
    <property type="protein sequence ID" value="GFT34156.1"/>
    <property type="molecule type" value="Genomic_DNA"/>
</dbReference>
<evidence type="ECO:0000259" key="13">
    <source>
        <dbReference type="Pfam" id="PF10613"/>
    </source>
</evidence>
<keyword evidence="2" id="KW-0813">Transport</keyword>